<protein>
    <submittedName>
        <fullName evidence="1">YheC/YheD family protein</fullName>
    </submittedName>
</protein>
<dbReference type="GO" id="GO:0009432">
    <property type="term" value="P:SOS response"/>
    <property type="evidence" value="ECO:0007669"/>
    <property type="project" value="TreeGrafter"/>
</dbReference>
<dbReference type="AlphaFoldDB" id="A0A9J6Z9D0"/>
<reference evidence="1" key="1">
    <citation type="submission" date="2022-05" db="EMBL/GenBank/DDBJ databases">
        <title>Novel bacterial taxa in a minimal lignocellulolytic consortium and its capacity to transform plastics disclosed by genome-resolved metagenomics.</title>
        <authorList>
            <person name="Rodriguez C.A.D."/>
            <person name="Diaz-Garcia L."/>
            <person name="Herrera K."/>
            <person name="Tarazona N.A."/>
            <person name="Sproer C."/>
            <person name="Overmann J."/>
            <person name="Jimenez D.J."/>
        </authorList>
    </citation>
    <scope>NUCLEOTIDE SEQUENCE</scope>
    <source>
        <strain evidence="1">MAG5</strain>
    </source>
</reference>
<sequence length="366" mass="42364">MGRLLLGILTLYLNDGRILEERKIYEQMTIAGAELGIQVIVFTPEDVSTHQAKVRAHCYDSTQKRWTRRWGPIPKYIFDRCRLQKSHRMKLLQTFKEQYPHINYLNKPIGHKWNVHQKLEEHHAIRPYLPHTIYYSNISDITHMLNLYKVIYLKPVNGTGGRGILRIEKSSNQIFYIEGRDHDRNIISPQKMSLSSLSDFLQKWNVLKANFLVQQGIPLQLSDGRVHDYRVLIQKDGTGEWNVTGCAGRIGAKRSITANLHGGGSAVPMERLMRNFINSNVNLTAVKDEVNYLSIQIASYLDSYISALCELAIDIAIDREGQIWIIEINPKPAREVFKEIGNLEVYKTAIRRPLEYAKYQYLKKDK</sequence>
<dbReference type="KEGG" id="plig:NAG76_13305"/>
<name>A0A9J6Z9D0_9BACL</name>
<accession>A0A9J6Z9D0</accession>
<dbReference type="InterPro" id="IPR026838">
    <property type="entry name" value="YheC/D"/>
</dbReference>
<dbReference type="PANTHER" id="PTHR21621">
    <property type="entry name" value="RIBOSOMAL PROTEIN S6 MODIFICATION PROTEIN"/>
    <property type="match status" value="1"/>
</dbReference>
<dbReference type="Gene3D" id="3.30.470.20">
    <property type="entry name" value="ATP-grasp fold, B domain"/>
    <property type="match status" value="1"/>
</dbReference>
<dbReference type="EMBL" id="CP097899">
    <property type="protein sequence ID" value="URN92821.1"/>
    <property type="molecule type" value="Genomic_DNA"/>
</dbReference>
<evidence type="ECO:0000313" key="2">
    <source>
        <dbReference type="Proteomes" id="UP001056756"/>
    </source>
</evidence>
<dbReference type="GO" id="GO:0018169">
    <property type="term" value="F:ribosomal S6-glutamic acid ligase activity"/>
    <property type="evidence" value="ECO:0007669"/>
    <property type="project" value="TreeGrafter"/>
</dbReference>
<dbReference type="SUPFAM" id="SSF56059">
    <property type="entry name" value="Glutathione synthetase ATP-binding domain-like"/>
    <property type="match status" value="1"/>
</dbReference>
<organism evidence="1 2">
    <name type="scientific">Candidatus Pristimantibacillus lignocellulolyticus</name>
    <dbReference type="NCBI Taxonomy" id="2994561"/>
    <lineage>
        <taxon>Bacteria</taxon>
        <taxon>Bacillati</taxon>
        <taxon>Bacillota</taxon>
        <taxon>Bacilli</taxon>
        <taxon>Bacillales</taxon>
        <taxon>Paenibacillaceae</taxon>
        <taxon>Candidatus Pristimantibacillus</taxon>
    </lineage>
</organism>
<proteinExistence type="predicted"/>
<evidence type="ECO:0000313" key="1">
    <source>
        <dbReference type="EMBL" id="URN92821.1"/>
    </source>
</evidence>
<dbReference type="Pfam" id="PF14398">
    <property type="entry name" value="ATPgrasp_YheCD"/>
    <property type="match status" value="1"/>
</dbReference>
<gene>
    <name evidence="1" type="ORF">NAG76_13305</name>
</gene>
<dbReference type="PANTHER" id="PTHR21621:SF0">
    <property type="entry name" value="BETA-CITRYLGLUTAMATE SYNTHASE B-RELATED"/>
    <property type="match status" value="1"/>
</dbReference>
<dbReference type="Proteomes" id="UP001056756">
    <property type="component" value="Chromosome"/>
</dbReference>
<dbReference type="GO" id="GO:0005737">
    <property type="term" value="C:cytoplasm"/>
    <property type="evidence" value="ECO:0007669"/>
    <property type="project" value="TreeGrafter"/>
</dbReference>